<evidence type="ECO:0000313" key="3">
    <source>
        <dbReference type="Ensembl" id="ENSOTSP00005040467.2"/>
    </source>
</evidence>
<dbReference type="InterPro" id="IPR024943">
    <property type="entry name" value="Enhancer_polycomb"/>
</dbReference>
<feature type="region of interest" description="Disordered" evidence="1">
    <location>
        <begin position="546"/>
        <end position="575"/>
    </location>
</feature>
<feature type="compositionally biased region" description="Low complexity" evidence="1">
    <location>
        <begin position="638"/>
        <end position="672"/>
    </location>
</feature>
<feature type="region of interest" description="Disordered" evidence="1">
    <location>
        <begin position="265"/>
        <end position="320"/>
    </location>
</feature>
<feature type="region of interest" description="Disordered" evidence="1">
    <location>
        <begin position="755"/>
        <end position="781"/>
    </location>
</feature>
<accession>A0A8C8FW39</accession>
<dbReference type="Pfam" id="PF06752">
    <property type="entry name" value="E_Pc_C"/>
    <property type="match status" value="1"/>
</dbReference>
<dbReference type="AlphaFoldDB" id="A0A8C8FW39"/>
<organism evidence="3 4">
    <name type="scientific">Oncorhynchus tshawytscha</name>
    <name type="common">Chinook salmon</name>
    <name type="synonym">Salmo tshawytscha</name>
    <dbReference type="NCBI Taxonomy" id="74940"/>
    <lineage>
        <taxon>Eukaryota</taxon>
        <taxon>Metazoa</taxon>
        <taxon>Chordata</taxon>
        <taxon>Craniata</taxon>
        <taxon>Vertebrata</taxon>
        <taxon>Euteleostomi</taxon>
        <taxon>Actinopterygii</taxon>
        <taxon>Neopterygii</taxon>
        <taxon>Teleostei</taxon>
        <taxon>Protacanthopterygii</taxon>
        <taxon>Salmoniformes</taxon>
        <taxon>Salmonidae</taxon>
        <taxon>Salmoninae</taxon>
        <taxon>Oncorhynchus</taxon>
    </lineage>
</organism>
<dbReference type="PANTHER" id="PTHR14898">
    <property type="entry name" value="ENHANCER OF POLYCOMB"/>
    <property type="match status" value="1"/>
</dbReference>
<feature type="compositionally biased region" description="Polar residues" evidence="1">
    <location>
        <begin position="412"/>
        <end position="441"/>
    </location>
</feature>
<feature type="compositionally biased region" description="Low complexity" evidence="1">
    <location>
        <begin position="442"/>
        <end position="454"/>
    </location>
</feature>
<protein>
    <recommendedName>
        <fullName evidence="2">Enhancer of polycomb C-terminal domain-containing protein</fullName>
    </recommendedName>
</protein>
<dbReference type="Ensembl" id="ENSOTST00005044028.2">
    <property type="protein sequence ID" value="ENSOTSP00005040467.2"/>
    <property type="gene ID" value="ENSOTSG00005019308.2"/>
</dbReference>
<dbReference type="GO" id="GO:0035267">
    <property type="term" value="C:NuA4 histone acetyltransferase complex"/>
    <property type="evidence" value="ECO:0007669"/>
    <property type="project" value="InterPro"/>
</dbReference>
<sequence>MVIPVPEAGSNIAYYESLYPGDFKMPKQLIHIQPFSLDTEQPDYDLDSEDEVFVNNLKKKMEITSLQFEDMIDRLEKGSGTQLVNLQEAKLLLKEDDELIKEVFDYWTRKRKNCKSSSLIPTVKQEKRDGSSTSDPYVAFRRRTEKMQTRKNRKNDEAGYEKMLKLRRDLSRAVTILEMIKRREKSKRELLHLTLEIVEKRNGMPDYGSEVMAEALAQRALVKPIYTIPIIPLSNSNQYRHQDHMDMKDYKTKPEKTEVVRMKRKYEKKPKIPPLSAPQHSGPSVFNPKDLNQYDFPSSDDEPFSQIHSGSSEAEEENDPDGCFVFRRKAGCQYYASRLDQSGNWPWVSPSEGGLGDPRFRYCLTSLTVPRRCVGLARRRTGRGGRLLLDRAHTDLDSIFHSLDSDPETEPLQDSSSTSSPLRNVEPASTSDANTSVRTNTSNNHHPSSSIPSLSSSVDLSEILLNIKSCRWRHFRPRTLSHHPLGGGDISRYRGFNRTTSSGHSKLLGSGVNTRPCTGPGATPVTAFTAEQYQQHQEQLALMQKQQLEQIQHQQQTQPNTDTSSTTTTSTATPPNTQCIISKTLDSASAQFAASALVTTDQLMAFKEEGVLGSGVNGVLPGSGVYKSLHLASTTHHPNSNQTLTPPPSTTTFLQPSSNHSSTSPSPVTASSLTFPPNTHHTHLGNNAANTSPTTTQVLIANNIRLSVPPSSSSPALPSLGGTTTRHIPRALGVMPSSALKMAANTNCQMPNNVTGASTMDIGSRDNHNQDKPALNSITDNTVAMEVT</sequence>
<feature type="compositionally biased region" description="Polar residues" evidence="1">
    <location>
        <begin position="673"/>
        <end position="692"/>
    </location>
</feature>
<dbReference type="Proteomes" id="UP000694402">
    <property type="component" value="Unassembled WGS sequence"/>
</dbReference>
<proteinExistence type="predicted"/>
<evidence type="ECO:0000259" key="2">
    <source>
        <dbReference type="Pfam" id="PF06752"/>
    </source>
</evidence>
<evidence type="ECO:0000256" key="1">
    <source>
        <dbReference type="SAM" id="MobiDB-lite"/>
    </source>
</evidence>
<feature type="region of interest" description="Disordered" evidence="1">
    <location>
        <begin position="634"/>
        <end position="692"/>
    </location>
</feature>
<evidence type="ECO:0000313" key="4">
    <source>
        <dbReference type="Proteomes" id="UP000694402"/>
    </source>
</evidence>
<dbReference type="GeneTree" id="ENSGT00940000155003"/>
<dbReference type="GO" id="GO:0006357">
    <property type="term" value="P:regulation of transcription by RNA polymerase II"/>
    <property type="evidence" value="ECO:0007669"/>
    <property type="project" value="InterPro"/>
</dbReference>
<keyword evidence="4" id="KW-1185">Reference proteome</keyword>
<feature type="domain" description="Enhancer of polycomb C-terminal" evidence="2">
    <location>
        <begin position="527"/>
        <end position="788"/>
    </location>
</feature>
<name>A0A8C8FW39_ONCTS</name>
<reference evidence="3" key="2">
    <citation type="submission" date="2025-09" db="UniProtKB">
        <authorList>
            <consortium name="Ensembl"/>
        </authorList>
    </citation>
    <scope>IDENTIFICATION</scope>
</reference>
<feature type="region of interest" description="Disordered" evidence="1">
    <location>
        <begin position="401"/>
        <end position="454"/>
    </location>
</feature>
<dbReference type="InterPro" id="IPR009607">
    <property type="entry name" value="Enhancer_polycomb_C"/>
</dbReference>
<gene>
    <name evidence="3" type="primary">EPC1</name>
</gene>
<reference evidence="3" key="1">
    <citation type="submission" date="2025-08" db="UniProtKB">
        <authorList>
            <consortium name="Ensembl"/>
        </authorList>
    </citation>
    <scope>IDENTIFICATION</scope>
</reference>